<proteinExistence type="predicted"/>
<dbReference type="Proteomes" id="UP001199816">
    <property type="component" value="Unassembled WGS sequence"/>
</dbReference>
<dbReference type="InterPro" id="IPR020449">
    <property type="entry name" value="Tscrpt_reg_AraC-type_HTH"/>
</dbReference>
<comment type="caution">
    <text evidence="5">The sequence shown here is derived from an EMBL/GenBank/DDBJ whole genome shotgun (WGS) entry which is preliminary data.</text>
</comment>
<keyword evidence="3" id="KW-0804">Transcription</keyword>
<accession>A0ABS8PMT5</accession>
<dbReference type="PANTHER" id="PTHR43280:SF27">
    <property type="entry name" value="TRANSCRIPTIONAL REGULATOR MTLR"/>
    <property type="match status" value="1"/>
</dbReference>
<keyword evidence="6" id="KW-1185">Reference proteome</keyword>
<keyword evidence="2" id="KW-0238">DNA-binding</keyword>
<organism evidence="5 6">
    <name type="scientific">Niabella pedocola</name>
    <dbReference type="NCBI Taxonomy" id="1752077"/>
    <lineage>
        <taxon>Bacteria</taxon>
        <taxon>Pseudomonadati</taxon>
        <taxon>Bacteroidota</taxon>
        <taxon>Chitinophagia</taxon>
        <taxon>Chitinophagales</taxon>
        <taxon>Chitinophagaceae</taxon>
        <taxon>Niabella</taxon>
    </lineage>
</organism>
<protein>
    <submittedName>
        <fullName evidence="5">AraC family transcriptional regulator</fullName>
    </submittedName>
</protein>
<dbReference type="Pfam" id="PF12833">
    <property type="entry name" value="HTH_18"/>
    <property type="match status" value="1"/>
</dbReference>
<evidence type="ECO:0000313" key="5">
    <source>
        <dbReference type="EMBL" id="MCD2421607.1"/>
    </source>
</evidence>
<gene>
    <name evidence="5" type="ORF">LQ567_02465</name>
</gene>
<dbReference type="PANTHER" id="PTHR43280">
    <property type="entry name" value="ARAC-FAMILY TRANSCRIPTIONAL REGULATOR"/>
    <property type="match status" value="1"/>
</dbReference>
<name>A0ABS8PMT5_9BACT</name>
<dbReference type="SUPFAM" id="SSF46689">
    <property type="entry name" value="Homeodomain-like"/>
    <property type="match status" value="2"/>
</dbReference>
<dbReference type="Gene3D" id="1.10.10.60">
    <property type="entry name" value="Homeodomain-like"/>
    <property type="match status" value="2"/>
</dbReference>
<feature type="domain" description="HTH araC/xylS-type" evidence="4">
    <location>
        <begin position="185"/>
        <end position="282"/>
    </location>
</feature>
<dbReference type="InterPro" id="IPR018060">
    <property type="entry name" value="HTH_AraC"/>
</dbReference>
<keyword evidence="1" id="KW-0805">Transcription regulation</keyword>
<evidence type="ECO:0000256" key="1">
    <source>
        <dbReference type="ARBA" id="ARBA00023015"/>
    </source>
</evidence>
<evidence type="ECO:0000256" key="3">
    <source>
        <dbReference type="ARBA" id="ARBA00023163"/>
    </source>
</evidence>
<reference evidence="5 6" key="1">
    <citation type="submission" date="2021-11" db="EMBL/GenBank/DDBJ databases">
        <title>Genomic of Niabella pedocola.</title>
        <authorList>
            <person name="Wu T."/>
        </authorList>
    </citation>
    <scope>NUCLEOTIDE SEQUENCE [LARGE SCALE GENOMIC DNA]</scope>
    <source>
        <strain evidence="5 6">JCM 31011</strain>
    </source>
</reference>
<dbReference type="RefSeq" id="WP_231002512.1">
    <property type="nucleotide sequence ID" value="NZ_JAJNEC010000003.1"/>
</dbReference>
<dbReference type="InterPro" id="IPR009057">
    <property type="entry name" value="Homeodomain-like_sf"/>
</dbReference>
<dbReference type="EMBL" id="JAJNEC010000003">
    <property type="protein sequence ID" value="MCD2421607.1"/>
    <property type="molecule type" value="Genomic_DNA"/>
</dbReference>
<dbReference type="PROSITE" id="PS00041">
    <property type="entry name" value="HTH_ARAC_FAMILY_1"/>
    <property type="match status" value="1"/>
</dbReference>
<evidence type="ECO:0000313" key="6">
    <source>
        <dbReference type="Proteomes" id="UP001199816"/>
    </source>
</evidence>
<evidence type="ECO:0000259" key="4">
    <source>
        <dbReference type="PROSITE" id="PS01124"/>
    </source>
</evidence>
<dbReference type="InterPro" id="IPR018062">
    <property type="entry name" value="HTH_AraC-typ_CS"/>
</dbReference>
<sequence length="290" mass="33214">MVVPEIYREKSPLSEKDCFVVFDRRKSSFTFPVHVHPEFELNFVDGAAGAQRIIGDSVESIGEKDLVLIANPELKHAWKDGGCSFTNIHEITIQFHPQLIEQYLNKNQFRSIQRLFERAAKGLCFGVATIERIQPLLHIITMENDGFYSVMRLLILLHELSKSEDCRELSSGAPPEITRSAERFNRLQDYVSQHITDMIRLSDAAALLNMSRSTFSRFLQTQTGMSFTDYLLDFRINVAMRKLKGTAAIQDVADQCGFNSISYFYRVFKKAKGVTPAEFRNNFKKQQVIV</sequence>
<evidence type="ECO:0000256" key="2">
    <source>
        <dbReference type="ARBA" id="ARBA00023125"/>
    </source>
</evidence>
<dbReference type="SMART" id="SM00342">
    <property type="entry name" value="HTH_ARAC"/>
    <property type="match status" value="1"/>
</dbReference>
<dbReference type="PRINTS" id="PR00032">
    <property type="entry name" value="HTHARAC"/>
</dbReference>
<dbReference type="PROSITE" id="PS01124">
    <property type="entry name" value="HTH_ARAC_FAMILY_2"/>
    <property type="match status" value="1"/>
</dbReference>